<dbReference type="AlphaFoldDB" id="A0A095ZSM0"/>
<evidence type="ECO:0000256" key="2">
    <source>
        <dbReference type="SAM" id="Phobius"/>
    </source>
</evidence>
<feature type="compositionally biased region" description="Low complexity" evidence="1">
    <location>
        <begin position="182"/>
        <end position="193"/>
    </location>
</feature>
<evidence type="ECO:0000256" key="1">
    <source>
        <dbReference type="SAM" id="MobiDB-lite"/>
    </source>
</evidence>
<dbReference type="EMBL" id="JRNH01000004">
    <property type="protein sequence ID" value="KGF21527.1"/>
    <property type="molecule type" value="Genomic_DNA"/>
</dbReference>
<proteinExistence type="predicted"/>
<name>A0A095ZSM0_9MICC</name>
<reference evidence="4 5" key="1">
    <citation type="submission" date="2014-07" db="EMBL/GenBank/DDBJ databases">
        <authorList>
            <person name="McCorrison J."/>
            <person name="Sanka R."/>
            <person name="Torralba M."/>
            <person name="Gillis M."/>
            <person name="Haft D.H."/>
            <person name="Methe B."/>
            <person name="Sutton G."/>
            <person name="Nelson K.E."/>
        </authorList>
    </citation>
    <scope>NUCLEOTIDE SEQUENCE [LARGE SCALE GENOMIC DNA]</scope>
    <source>
        <strain evidence="4 5">DNF00011</strain>
    </source>
</reference>
<dbReference type="EMBL" id="JRNH01000004">
    <property type="protein sequence ID" value="KGF21289.1"/>
    <property type="molecule type" value="Genomic_DNA"/>
</dbReference>
<feature type="transmembrane region" description="Helical" evidence="2">
    <location>
        <begin position="7"/>
        <end position="29"/>
    </location>
</feature>
<keyword evidence="2" id="KW-1133">Transmembrane helix</keyword>
<organism evidence="4 5">
    <name type="scientific">Pseudoglutamicibacter albus DNF00011</name>
    <dbReference type="NCBI Taxonomy" id="1401063"/>
    <lineage>
        <taxon>Bacteria</taxon>
        <taxon>Bacillati</taxon>
        <taxon>Actinomycetota</taxon>
        <taxon>Actinomycetes</taxon>
        <taxon>Micrococcales</taxon>
        <taxon>Micrococcaceae</taxon>
        <taxon>Pseudoglutamicibacter</taxon>
    </lineage>
</organism>
<dbReference type="InterPro" id="IPR036365">
    <property type="entry name" value="PGBD-like_sf"/>
</dbReference>
<comment type="caution">
    <text evidence="4">The sequence shown here is derived from an EMBL/GenBank/DDBJ whole genome shotgun (WGS) entry which is preliminary data.</text>
</comment>
<dbReference type="Proteomes" id="UP000053528">
    <property type="component" value="Unassembled WGS sequence"/>
</dbReference>
<sequence length="429" mass="44060">MAFPVRTLIITVVVIGAVVAAFFIGTLTAPKNSVATVSDERIQATAVVEQRAIVPDTVILGTVGEGKTKNIVPSVLPETATVTKQALKKGDDVVAGQLLGSVAGTPVFAMQGKLPLYRDLAAGDRGDDVVAFQESLQNSGYTVQITGVVDSATIQAVTGMFQRAGYALPQREIEPPPESTPAEPGSDGASGEGSSEEGETNAAPAPRTQPYIPVSAFAAIDGKGGTVLSVAAVASTVGPEQPLAKVRVGRRSISAHVNAVEAEQLSKGTEVHITADADTFAGTVENVGEFQAGSEGRTPGHNVTFTTKDEAFDKVQNGTQVRVGLKTKVKPQKAVPVTALRHDADGDYVLVQSTGSGSEPKHDNGQGADKQGSDKQGADKQGSDSRGADKQGAGSTSEPRRVKVTVGKTAAGWAAVESDDLAVGDTVVL</sequence>
<feature type="compositionally biased region" description="Basic and acidic residues" evidence="1">
    <location>
        <begin position="371"/>
        <end position="389"/>
    </location>
</feature>
<keyword evidence="2" id="KW-0812">Transmembrane</keyword>
<dbReference type="SUPFAM" id="SSF47090">
    <property type="entry name" value="PGBD-like"/>
    <property type="match status" value="1"/>
</dbReference>
<accession>A0A095ZSM0</accession>
<protein>
    <recommendedName>
        <fullName evidence="6">Peptidoglycan binding-like domain-containing protein</fullName>
    </recommendedName>
</protein>
<gene>
    <name evidence="3" type="ORF">HMPREF2128_00800</name>
    <name evidence="4" type="ORF">HMPREF2128_02440</name>
</gene>
<evidence type="ECO:0000313" key="3">
    <source>
        <dbReference type="EMBL" id="KGF21289.1"/>
    </source>
</evidence>
<evidence type="ECO:0000313" key="5">
    <source>
        <dbReference type="Proteomes" id="UP000053528"/>
    </source>
</evidence>
<feature type="region of interest" description="Disordered" evidence="1">
    <location>
        <begin position="171"/>
        <end position="209"/>
    </location>
</feature>
<keyword evidence="2" id="KW-0472">Membrane</keyword>
<dbReference type="InterPro" id="IPR036366">
    <property type="entry name" value="PGBDSf"/>
</dbReference>
<feature type="region of interest" description="Disordered" evidence="1">
    <location>
        <begin position="350"/>
        <end position="404"/>
    </location>
</feature>
<dbReference type="Gene3D" id="1.10.101.10">
    <property type="entry name" value="PGBD-like superfamily/PGBD"/>
    <property type="match status" value="1"/>
</dbReference>
<evidence type="ECO:0000313" key="4">
    <source>
        <dbReference type="EMBL" id="KGF21527.1"/>
    </source>
</evidence>
<evidence type="ECO:0008006" key="6">
    <source>
        <dbReference type="Google" id="ProtNLM"/>
    </source>
</evidence>